<accession>A0A381R861</accession>
<dbReference type="PANTHER" id="PTHR33938">
    <property type="entry name" value="FERULOYL ESTERASE B-RELATED"/>
    <property type="match status" value="1"/>
</dbReference>
<reference evidence="8" key="1">
    <citation type="submission" date="2018-05" db="EMBL/GenBank/DDBJ databases">
        <authorList>
            <person name="Lanie J.A."/>
            <person name="Ng W.-L."/>
            <person name="Kazmierczak K.M."/>
            <person name="Andrzejewski T.M."/>
            <person name="Davidsen T.M."/>
            <person name="Wayne K.J."/>
            <person name="Tettelin H."/>
            <person name="Glass J.I."/>
            <person name="Rusch D."/>
            <person name="Podicherti R."/>
            <person name="Tsui H.-C.T."/>
            <person name="Winkler M.E."/>
        </authorList>
    </citation>
    <scope>NUCLEOTIDE SEQUENCE</scope>
</reference>
<name>A0A381R861_9ZZZZ</name>
<keyword evidence="4" id="KW-0732">Signal</keyword>
<dbReference type="GO" id="GO:0046872">
    <property type="term" value="F:metal ion binding"/>
    <property type="evidence" value="ECO:0007669"/>
    <property type="project" value="UniProtKB-KW"/>
</dbReference>
<evidence type="ECO:0000256" key="5">
    <source>
        <dbReference type="ARBA" id="ARBA00022801"/>
    </source>
</evidence>
<comment type="similarity">
    <text evidence="1">Belongs to the tannase family.</text>
</comment>
<evidence type="ECO:0000256" key="7">
    <source>
        <dbReference type="ARBA" id="ARBA00023157"/>
    </source>
</evidence>
<evidence type="ECO:0000313" key="8">
    <source>
        <dbReference type="EMBL" id="SUZ86057.1"/>
    </source>
</evidence>
<dbReference type="AlphaFoldDB" id="A0A381R861"/>
<keyword evidence="7" id="KW-1015">Disulfide bond</keyword>
<dbReference type="PANTHER" id="PTHR33938:SF15">
    <property type="entry name" value="FERULOYL ESTERASE B-RELATED"/>
    <property type="match status" value="1"/>
</dbReference>
<evidence type="ECO:0000256" key="4">
    <source>
        <dbReference type="ARBA" id="ARBA00022729"/>
    </source>
</evidence>
<keyword evidence="5" id="KW-0378">Hydrolase</keyword>
<protein>
    <recommendedName>
        <fullName evidence="9">Tannase/feruloyl esterase family alpha/beta hydrolase</fullName>
    </recommendedName>
</protein>
<keyword evidence="6" id="KW-0106">Calcium</keyword>
<evidence type="ECO:0000256" key="1">
    <source>
        <dbReference type="ARBA" id="ARBA00006249"/>
    </source>
</evidence>
<dbReference type="InterPro" id="IPR011118">
    <property type="entry name" value="Tannase/feruloyl_esterase"/>
</dbReference>
<evidence type="ECO:0000256" key="6">
    <source>
        <dbReference type="ARBA" id="ARBA00022837"/>
    </source>
</evidence>
<organism evidence="8">
    <name type="scientific">marine metagenome</name>
    <dbReference type="NCBI Taxonomy" id="408172"/>
    <lineage>
        <taxon>unclassified sequences</taxon>
        <taxon>metagenomes</taxon>
        <taxon>ecological metagenomes</taxon>
    </lineage>
</organism>
<keyword evidence="2" id="KW-0719">Serine esterase</keyword>
<dbReference type="GO" id="GO:0052689">
    <property type="term" value="F:carboxylic ester hydrolase activity"/>
    <property type="evidence" value="ECO:0007669"/>
    <property type="project" value="UniProtKB-KW"/>
</dbReference>
<gene>
    <name evidence="8" type="ORF">METZ01_LOCUS38911</name>
</gene>
<dbReference type="SUPFAM" id="SSF53474">
    <property type="entry name" value="alpha/beta-Hydrolases"/>
    <property type="match status" value="1"/>
</dbReference>
<proteinExistence type="inferred from homology"/>
<dbReference type="InterPro" id="IPR029058">
    <property type="entry name" value="AB_hydrolase_fold"/>
</dbReference>
<keyword evidence="3" id="KW-0479">Metal-binding</keyword>
<dbReference type="EMBL" id="UINC01001662">
    <property type="protein sequence ID" value="SUZ86057.1"/>
    <property type="molecule type" value="Genomic_DNA"/>
</dbReference>
<evidence type="ECO:0008006" key="9">
    <source>
        <dbReference type="Google" id="ProtNLM"/>
    </source>
</evidence>
<evidence type="ECO:0000256" key="2">
    <source>
        <dbReference type="ARBA" id="ARBA00022487"/>
    </source>
</evidence>
<evidence type="ECO:0000256" key="3">
    <source>
        <dbReference type="ARBA" id="ARBA00022723"/>
    </source>
</evidence>
<dbReference type="Pfam" id="PF07519">
    <property type="entry name" value="Tannase"/>
    <property type="match status" value="1"/>
</dbReference>
<dbReference type="Gene3D" id="3.40.50.1820">
    <property type="entry name" value="alpha/beta hydrolase"/>
    <property type="match status" value="1"/>
</dbReference>
<sequence length="525" mass="56795">MIAAPGFLAPRVAVGALALLIFAVPAAAQNGSSFLDAARSAIDYTVASTQPLTTCRTLVGLTGHDYSIISATLMEETADVPEHCRVYGVIQPEIRFGVHLPTGWNERFYMQGNGGYAGNAPDANNTLRTAMRAVSHGFASASTDTGHDGRVEPLGTFAYNNLPKEVDYSFRAIHLTAVTAKTIIAAYYGTAEQHSYWDGCSTGGRQGLMSAQRFPDDFDGIVAGAPVQNFTDTQMAYVWNNQALARAPLTEAKVAMVGEAVYAQCDAIDGLRDGLIDDPRQCTFDPKMHLPVCSDSTSGDCFTPGEIDTLAAIYGGPVGNGRQLFPGQPLGAEAGGGWTNWIVSDRGQTIGLRFSETFFKYLAFTPDEPDFEWRTFDFNIDPDRVTIREILDAVDPDLSAFQDRGGKMITHFGWADTALNPMMTVNYYEDVQATMGETTAAEFYRLFMVPGMFHCSGGLGTDRFDVVTPLINWVEAAVPPDRILASREEAGATTRTRPLCPYPRVARYSGSGSTNEAANFACVDP</sequence>